<dbReference type="Gene3D" id="2.40.160.10">
    <property type="entry name" value="Porin"/>
    <property type="match status" value="1"/>
</dbReference>
<dbReference type="GO" id="GO:0015288">
    <property type="term" value="F:porin activity"/>
    <property type="evidence" value="ECO:0007669"/>
    <property type="project" value="UniProtKB-KW"/>
</dbReference>
<dbReference type="InterPro" id="IPR023614">
    <property type="entry name" value="Porin_dom_sf"/>
</dbReference>
<gene>
    <name evidence="12" type="ORF">C9I98_11735</name>
</gene>
<keyword evidence="3" id="KW-1134">Transmembrane beta strand</keyword>
<dbReference type="InterPro" id="IPR033900">
    <property type="entry name" value="Gram_neg_porin_domain"/>
</dbReference>
<keyword evidence="4" id="KW-0812">Transmembrane</keyword>
<keyword evidence="13" id="KW-1185">Reference proteome</keyword>
<dbReference type="GO" id="GO:0009279">
    <property type="term" value="C:cell outer membrane"/>
    <property type="evidence" value="ECO:0007669"/>
    <property type="project" value="UniProtKB-SubCell"/>
</dbReference>
<dbReference type="RefSeq" id="WP_036827053.1">
    <property type="nucleotide sequence ID" value="NZ_JGVO01000809.1"/>
</dbReference>
<evidence type="ECO:0000256" key="8">
    <source>
        <dbReference type="ARBA" id="ARBA00023136"/>
    </source>
</evidence>
<evidence type="ECO:0000256" key="1">
    <source>
        <dbReference type="ARBA" id="ARBA00004571"/>
    </source>
</evidence>
<dbReference type="PRINTS" id="PR00182">
    <property type="entry name" value="ECOLNEIPORIN"/>
</dbReference>
<name>A0A2T3NTH4_9GAMM</name>
<evidence type="ECO:0000256" key="2">
    <source>
        <dbReference type="ARBA" id="ARBA00022448"/>
    </source>
</evidence>
<dbReference type="GO" id="GO:0034220">
    <property type="term" value="P:monoatomic ion transmembrane transport"/>
    <property type="evidence" value="ECO:0007669"/>
    <property type="project" value="InterPro"/>
</dbReference>
<dbReference type="InterPro" id="IPR001702">
    <property type="entry name" value="Porin_Gram-ve"/>
</dbReference>
<keyword evidence="6" id="KW-0406">Ion transport</keyword>
<sequence>MEKMFKRSVLGTAVAAAALMSMSANAYQIGENNDFNVEVYGVAAISIVNYDGEETDSTGAKTDTYTGYDYENESRIGFRAGKEMFDDFTVFMQVESGYVGEDGTGGTLGNRDTFIGMKGDWGTVRFGRMLTPMYEIIDWPYANPGLGASWDWGGDVKFNRDRHGDMARYDSPNFNGFNFNIATGRGDKSVDGNNWYGAAAHYRVADMVTLHAAFETETDRKVSDAVEESWGFDENGQSELTESVAAQFADTFGYIVGFEASLPAGFGLAGAYKSGESDVTGGDKSEQDSWVVIGQYWNGPWGVKVGYTENLESETDGMKNGDEDSVISGQLMYVHNGFVPYLRLAQRDIKSGTGADAKQTETFVVRVGIEYGF</sequence>
<evidence type="ECO:0000256" key="3">
    <source>
        <dbReference type="ARBA" id="ARBA00022452"/>
    </source>
</evidence>
<keyword evidence="8" id="KW-0472">Membrane</keyword>
<evidence type="ECO:0000313" key="12">
    <source>
        <dbReference type="EMBL" id="PSW19576.1"/>
    </source>
</evidence>
<evidence type="ECO:0000256" key="10">
    <source>
        <dbReference type="SAM" id="SignalP"/>
    </source>
</evidence>
<keyword evidence="7" id="KW-0626">Porin</keyword>
<dbReference type="CDD" id="cd00342">
    <property type="entry name" value="gram_neg_porins"/>
    <property type="match status" value="1"/>
</dbReference>
<evidence type="ECO:0000256" key="7">
    <source>
        <dbReference type="ARBA" id="ARBA00023114"/>
    </source>
</evidence>
<evidence type="ECO:0000256" key="9">
    <source>
        <dbReference type="ARBA" id="ARBA00023237"/>
    </source>
</evidence>
<keyword evidence="9" id="KW-0998">Cell outer membrane</keyword>
<feature type="domain" description="Porin" evidence="11">
    <location>
        <begin position="13"/>
        <end position="323"/>
    </location>
</feature>
<accession>A0A2T3NTH4</accession>
<dbReference type="PRINTS" id="PR00184">
    <property type="entry name" value="NEISSPPORIN"/>
</dbReference>
<dbReference type="Proteomes" id="UP000241771">
    <property type="component" value="Unassembled WGS sequence"/>
</dbReference>
<organism evidence="12 13">
    <name type="scientific">Photobacterium sanctipauli</name>
    <dbReference type="NCBI Taxonomy" id="1342794"/>
    <lineage>
        <taxon>Bacteria</taxon>
        <taxon>Pseudomonadati</taxon>
        <taxon>Pseudomonadota</taxon>
        <taxon>Gammaproteobacteria</taxon>
        <taxon>Vibrionales</taxon>
        <taxon>Vibrionaceae</taxon>
        <taxon>Photobacterium</taxon>
    </lineage>
</organism>
<dbReference type="AlphaFoldDB" id="A0A2T3NTH4"/>
<dbReference type="InterPro" id="IPR050298">
    <property type="entry name" value="Gram-neg_bact_OMP"/>
</dbReference>
<feature type="chain" id="PRO_5015592948" evidence="10">
    <location>
        <begin position="27"/>
        <end position="373"/>
    </location>
</feature>
<evidence type="ECO:0000256" key="6">
    <source>
        <dbReference type="ARBA" id="ARBA00023065"/>
    </source>
</evidence>
<dbReference type="PANTHER" id="PTHR34501">
    <property type="entry name" value="PROTEIN YDDL-RELATED"/>
    <property type="match status" value="1"/>
</dbReference>
<protein>
    <submittedName>
        <fullName evidence="12">Porin</fullName>
    </submittedName>
</protein>
<reference evidence="12 13" key="1">
    <citation type="submission" date="2018-01" db="EMBL/GenBank/DDBJ databases">
        <title>Whole genome sequencing of Histamine producing bacteria.</title>
        <authorList>
            <person name="Butler K."/>
        </authorList>
    </citation>
    <scope>NUCLEOTIDE SEQUENCE [LARGE SCALE GENOMIC DNA]</scope>
    <source>
        <strain evidence="12 13">DSM 100436</strain>
    </source>
</reference>
<dbReference type="SUPFAM" id="SSF56935">
    <property type="entry name" value="Porins"/>
    <property type="match status" value="1"/>
</dbReference>
<dbReference type="Pfam" id="PF13609">
    <property type="entry name" value="Porin_4"/>
    <property type="match status" value="1"/>
</dbReference>
<keyword evidence="2" id="KW-0813">Transport</keyword>
<feature type="signal peptide" evidence="10">
    <location>
        <begin position="1"/>
        <end position="26"/>
    </location>
</feature>
<proteinExistence type="predicted"/>
<dbReference type="PANTHER" id="PTHR34501:SF2">
    <property type="entry name" value="OUTER MEMBRANE PORIN F-RELATED"/>
    <property type="match status" value="1"/>
</dbReference>
<evidence type="ECO:0000256" key="5">
    <source>
        <dbReference type="ARBA" id="ARBA00022729"/>
    </source>
</evidence>
<evidence type="ECO:0000256" key="4">
    <source>
        <dbReference type="ARBA" id="ARBA00022692"/>
    </source>
</evidence>
<dbReference type="InterPro" id="IPR002299">
    <property type="entry name" value="Porin_Neis"/>
</dbReference>
<comment type="subcellular location">
    <subcellularLocation>
        <location evidence="1">Cell outer membrane</location>
        <topology evidence="1">Multi-pass membrane protein</topology>
    </subcellularLocation>
</comment>
<dbReference type="GO" id="GO:0046930">
    <property type="term" value="C:pore complex"/>
    <property type="evidence" value="ECO:0007669"/>
    <property type="project" value="UniProtKB-KW"/>
</dbReference>
<evidence type="ECO:0000313" key="13">
    <source>
        <dbReference type="Proteomes" id="UP000241771"/>
    </source>
</evidence>
<evidence type="ECO:0000259" key="11">
    <source>
        <dbReference type="Pfam" id="PF13609"/>
    </source>
</evidence>
<dbReference type="EMBL" id="PYMA01000006">
    <property type="protein sequence ID" value="PSW19576.1"/>
    <property type="molecule type" value="Genomic_DNA"/>
</dbReference>
<keyword evidence="5 10" id="KW-0732">Signal</keyword>
<dbReference type="OrthoDB" id="8173690at2"/>
<comment type="caution">
    <text evidence="12">The sequence shown here is derived from an EMBL/GenBank/DDBJ whole genome shotgun (WGS) entry which is preliminary data.</text>
</comment>